<proteinExistence type="predicted"/>
<dbReference type="EMBL" id="CM042014">
    <property type="protein sequence ID" value="KAI3724552.1"/>
    <property type="molecule type" value="Genomic_DNA"/>
</dbReference>
<name>A0ACB9BRC4_CICIN</name>
<reference evidence="1 2" key="2">
    <citation type="journal article" date="2022" name="Mol. Ecol. Resour.">
        <title>The genomes of chicory, endive, great burdock and yacon provide insights into Asteraceae paleo-polyploidization history and plant inulin production.</title>
        <authorList>
            <person name="Fan W."/>
            <person name="Wang S."/>
            <person name="Wang H."/>
            <person name="Wang A."/>
            <person name="Jiang F."/>
            <person name="Liu H."/>
            <person name="Zhao H."/>
            <person name="Xu D."/>
            <person name="Zhang Y."/>
        </authorList>
    </citation>
    <scope>NUCLEOTIDE SEQUENCE [LARGE SCALE GENOMIC DNA]</scope>
    <source>
        <strain evidence="2">cv. Punajuju</strain>
        <tissue evidence="1">Leaves</tissue>
    </source>
</reference>
<reference evidence="2" key="1">
    <citation type="journal article" date="2022" name="Mol. Ecol. Resour.">
        <title>The genomes of chicory, endive, great burdock and yacon provide insights into Asteraceae palaeo-polyploidization history and plant inulin production.</title>
        <authorList>
            <person name="Fan W."/>
            <person name="Wang S."/>
            <person name="Wang H."/>
            <person name="Wang A."/>
            <person name="Jiang F."/>
            <person name="Liu H."/>
            <person name="Zhao H."/>
            <person name="Xu D."/>
            <person name="Zhang Y."/>
        </authorList>
    </citation>
    <scope>NUCLEOTIDE SEQUENCE [LARGE SCALE GENOMIC DNA]</scope>
    <source>
        <strain evidence="2">cv. Punajuju</strain>
    </source>
</reference>
<organism evidence="1 2">
    <name type="scientific">Cichorium intybus</name>
    <name type="common">Chicory</name>
    <dbReference type="NCBI Taxonomy" id="13427"/>
    <lineage>
        <taxon>Eukaryota</taxon>
        <taxon>Viridiplantae</taxon>
        <taxon>Streptophyta</taxon>
        <taxon>Embryophyta</taxon>
        <taxon>Tracheophyta</taxon>
        <taxon>Spermatophyta</taxon>
        <taxon>Magnoliopsida</taxon>
        <taxon>eudicotyledons</taxon>
        <taxon>Gunneridae</taxon>
        <taxon>Pentapetalae</taxon>
        <taxon>asterids</taxon>
        <taxon>campanulids</taxon>
        <taxon>Asterales</taxon>
        <taxon>Asteraceae</taxon>
        <taxon>Cichorioideae</taxon>
        <taxon>Cichorieae</taxon>
        <taxon>Cichoriinae</taxon>
        <taxon>Cichorium</taxon>
    </lineage>
</organism>
<evidence type="ECO:0000313" key="2">
    <source>
        <dbReference type="Proteomes" id="UP001055811"/>
    </source>
</evidence>
<keyword evidence="2" id="KW-1185">Reference proteome</keyword>
<comment type="caution">
    <text evidence="1">The sequence shown here is derived from an EMBL/GenBank/DDBJ whole genome shotgun (WGS) entry which is preliminary data.</text>
</comment>
<accession>A0ACB9BRC4</accession>
<dbReference type="Proteomes" id="UP001055811">
    <property type="component" value="Linkage Group LG06"/>
</dbReference>
<gene>
    <name evidence="1" type="ORF">L2E82_36333</name>
</gene>
<evidence type="ECO:0000313" key="1">
    <source>
        <dbReference type="EMBL" id="KAI3724552.1"/>
    </source>
</evidence>
<sequence length="69" mass="7975">MSRCRPRVGRKVIIRLSHTSNCVISSGDYRPFSDASELFLQFMQLYQIAGKKLKSRFGKILSFRSISFD</sequence>
<protein>
    <submittedName>
        <fullName evidence="1">Uncharacterized protein</fullName>
    </submittedName>
</protein>